<dbReference type="PANTHER" id="PTHR22930">
    <property type="match status" value="1"/>
</dbReference>
<feature type="compositionally biased region" description="Acidic residues" evidence="8">
    <location>
        <begin position="400"/>
        <end position="410"/>
    </location>
</feature>
<gene>
    <name evidence="10" type="ORF">GA_TR10157_c0_g1_i1_g.33550</name>
</gene>
<protein>
    <submittedName>
        <fullName evidence="10">Putative nuclease HARBI1</fullName>
    </submittedName>
</protein>
<comment type="subcellular location">
    <subcellularLocation>
        <location evidence="2">Nucleus</location>
    </subcellularLocation>
</comment>
<name>A0A1J3DC71_NOCCA</name>
<evidence type="ECO:0000256" key="8">
    <source>
        <dbReference type="SAM" id="MobiDB-lite"/>
    </source>
</evidence>
<evidence type="ECO:0000256" key="2">
    <source>
        <dbReference type="ARBA" id="ARBA00004123"/>
    </source>
</evidence>
<evidence type="ECO:0000313" key="10">
    <source>
        <dbReference type="EMBL" id="JAU15680.1"/>
    </source>
</evidence>
<organism evidence="10">
    <name type="scientific">Noccaea caerulescens</name>
    <name type="common">Alpine penny-cress</name>
    <name type="synonym">Thlaspi caerulescens</name>
    <dbReference type="NCBI Taxonomy" id="107243"/>
    <lineage>
        <taxon>Eukaryota</taxon>
        <taxon>Viridiplantae</taxon>
        <taxon>Streptophyta</taxon>
        <taxon>Embryophyta</taxon>
        <taxon>Tracheophyta</taxon>
        <taxon>Spermatophyta</taxon>
        <taxon>Magnoliopsida</taxon>
        <taxon>eudicotyledons</taxon>
        <taxon>Gunneridae</taxon>
        <taxon>Pentapetalae</taxon>
        <taxon>rosids</taxon>
        <taxon>malvids</taxon>
        <taxon>Brassicales</taxon>
        <taxon>Brassicaceae</taxon>
        <taxon>Coluteocarpeae</taxon>
        <taxon>Noccaea</taxon>
    </lineage>
</organism>
<reference evidence="10" key="1">
    <citation type="submission" date="2016-07" db="EMBL/GenBank/DDBJ databases">
        <title>De novo transcriptome assembly of four accessions of the metal hyperaccumulator plant Noccaea caerulescens.</title>
        <authorList>
            <person name="Blande D."/>
            <person name="Halimaa P."/>
            <person name="Tervahauta A.I."/>
            <person name="Aarts M.G."/>
            <person name="Karenlampi S.O."/>
        </authorList>
    </citation>
    <scope>NUCLEOTIDE SEQUENCE</scope>
</reference>
<keyword evidence="4" id="KW-0540">Nuclease</keyword>
<feature type="region of interest" description="Disordered" evidence="8">
    <location>
        <begin position="394"/>
        <end position="423"/>
    </location>
</feature>
<evidence type="ECO:0000256" key="7">
    <source>
        <dbReference type="ARBA" id="ARBA00023242"/>
    </source>
</evidence>
<accession>A0A1J3DC71</accession>
<proteinExistence type="inferred from homology"/>
<dbReference type="InterPro" id="IPR027806">
    <property type="entry name" value="HARBI1_dom"/>
</dbReference>
<evidence type="ECO:0000256" key="5">
    <source>
        <dbReference type="ARBA" id="ARBA00022723"/>
    </source>
</evidence>
<keyword evidence="7" id="KW-0539">Nucleus</keyword>
<dbReference type="PANTHER" id="PTHR22930:SF242">
    <property type="entry name" value="LOW PROTEIN: NUCLEASE-LIKE PROTEIN"/>
    <property type="match status" value="1"/>
</dbReference>
<evidence type="ECO:0000259" key="9">
    <source>
        <dbReference type="Pfam" id="PF13359"/>
    </source>
</evidence>
<dbReference type="GO" id="GO:0046872">
    <property type="term" value="F:metal ion binding"/>
    <property type="evidence" value="ECO:0007669"/>
    <property type="project" value="UniProtKB-KW"/>
</dbReference>
<dbReference type="GO" id="GO:0004518">
    <property type="term" value="F:nuclease activity"/>
    <property type="evidence" value="ECO:0007669"/>
    <property type="project" value="UniProtKB-KW"/>
</dbReference>
<evidence type="ECO:0000256" key="3">
    <source>
        <dbReference type="ARBA" id="ARBA00006958"/>
    </source>
</evidence>
<dbReference type="Pfam" id="PF13359">
    <property type="entry name" value="DDE_Tnp_4"/>
    <property type="match status" value="1"/>
</dbReference>
<evidence type="ECO:0000256" key="4">
    <source>
        <dbReference type="ARBA" id="ARBA00022722"/>
    </source>
</evidence>
<comment type="similarity">
    <text evidence="3">Belongs to the HARBI1 family.</text>
</comment>
<sequence length="451" mass="50207">MVAGTGNSYLIGKSAANETPAFVNSSDRDPTNVPEKLCLNDQLLSRLSSAAAVTRSFLKSNDLFLPPSQYLRIESLVSSLPLAPSPSSTSASTWFNRFLTSAVEDDDPRWYICFGMSRLTFFHLLSILSSSDSPSLRSSSLAATIFRLAHNAPYKSLLLRFGFDSVADASRAFFTICKLINEKLGQLDDPKPDFSPRLLPNCCGVLGFGRFKVDGKLLGSKGSLIVQAIVDSSGRFADISAGWPSTMKPEAIFRQSKLFSVAESESESRSFLDGAHCELGKGISVAPYILGDSRLPLLPWLMTPYDSSSLNEEEDSFETSRREFNNVVRSALSTAEIAFDKVRARWRILDRKWKPETIEFLPFVITTCCLLHNFLVNSGDYELPEECVNEDVAGEMRKDEEDEEEEEEEETKSSEGEAFTQSRRIRDAIAENLSRVSWTKDELKVTSFSLF</sequence>
<comment type="cofactor">
    <cofactor evidence="1">
        <name>a divalent metal cation</name>
        <dbReference type="ChEBI" id="CHEBI:60240"/>
    </cofactor>
</comment>
<dbReference type="EMBL" id="GEVI01016640">
    <property type="protein sequence ID" value="JAU15680.1"/>
    <property type="molecule type" value="Transcribed_RNA"/>
</dbReference>
<dbReference type="GO" id="GO:0016787">
    <property type="term" value="F:hydrolase activity"/>
    <property type="evidence" value="ECO:0007669"/>
    <property type="project" value="UniProtKB-KW"/>
</dbReference>
<dbReference type="GO" id="GO:0005634">
    <property type="term" value="C:nucleus"/>
    <property type="evidence" value="ECO:0007669"/>
    <property type="project" value="UniProtKB-SubCell"/>
</dbReference>
<evidence type="ECO:0000256" key="1">
    <source>
        <dbReference type="ARBA" id="ARBA00001968"/>
    </source>
</evidence>
<keyword evidence="6" id="KW-0378">Hydrolase</keyword>
<dbReference type="AlphaFoldDB" id="A0A1J3DC71"/>
<dbReference type="InterPro" id="IPR045249">
    <property type="entry name" value="HARBI1-like"/>
</dbReference>
<feature type="domain" description="DDE Tnp4" evidence="9">
    <location>
        <begin position="223"/>
        <end position="373"/>
    </location>
</feature>
<keyword evidence="5" id="KW-0479">Metal-binding</keyword>
<evidence type="ECO:0000256" key="6">
    <source>
        <dbReference type="ARBA" id="ARBA00022801"/>
    </source>
</evidence>